<feature type="domain" description="RanBP2-type" evidence="6">
    <location>
        <begin position="146"/>
        <end position="174"/>
    </location>
</feature>
<dbReference type="STRING" id="667725.A0A0L0FYH2"/>
<evidence type="ECO:0000313" key="8">
    <source>
        <dbReference type="Proteomes" id="UP000054560"/>
    </source>
</evidence>
<dbReference type="Pfam" id="PF00641">
    <property type="entry name" value="Zn_ribbon_RanBP"/>
    <property type="match status" value="3"/>
</dbReference>
<keyword evidence="2 4" id="KW-0863">Zinc-finger</keyword>
<name>A0A0L0FYH2_9EUKA</name>
<dbReference type="InterPro" id="IPR001876">
    <property type="entry name" value="Znf_RanBP2"/>
</dbReference>
<dbReference type="PANTHER" id="PTHR23111:SF40">
    <property type="entry name" value="RNA-BINDING PROTEIN INVOLVED IN HETEROCHROMATIN ASSEMBLY-RELATED"/>
    <property type="match status" value="1"/>
</dbReference>
<sequence>MSNTNFRPGDWMCPACQNHNFARNQSCRKCNGPRVEGGGPPMHVRQPGPPMGGMGPPMHAGNPHQGGMPHGGGGIPANFRPGDWMCPACNNHNFARNNSCRSCYAPKQGGPPVGFNQGYPQQGAYNDNRGPANYHSHGGGGGSNWRAGDWQCNCGSHNFASRTNCRDCNIPQTEGAVEGGAPPAMQQGGNYGGGGNNNMPSNWKPGDWKCVACNYHNFARGITCRQCNAPKPEVIDETTIDEA</sequence>
<dbReference type="SMART" id="SM00547">
    <property type="entry name" value="ZnF_RBZ"/>
    <property type="match status" value="4"/>
</dbReference>
<dbReference type="EMBL" id="KQ242017">
    <property type="protein sequence ID" value="KNC81591.1"/>
    <property type="molecule type" value="Genomic_DNA"/>
</dbReference>
<dbReference type="GeneID" id="25906596"/>
<keyword evidence="8" id="KW-1185">Reference proteome</keyword>
<dbReference type="GO" id="GO:0008270">
    <property type="term" value="F:zinc ion binding"/>
    <property type="evidence" value="ECO:0007669"/>
    <property type="project" value="UniProtKB-KW"/>
</dbReference>
<protein>
    <recommendedName>
        <fullName evidence="6">RanBP2-type domain-containing protein</fullName>
    </recommendedName>
</protein>
<evidence type="ECO:0000256" key="1">
    <source>
        <dbReference type="ARBA" id="ARBA00022723"/>
    </source>
</evidence>
<dbReference type="Gene3D" id="4.10.1060.10">
    <property type="entry name" value="Zinc finger, RanBP2-type"/>
    <property type="match status" value="4"/>
</dbReference>
<dbReference type="eggNOG" id="KOG4198">
    <property type="taxonomic scope" value="Eukaryota"/>
</dbReference>
<evidence type="ECO:0000256" key="3">
    <source>
        <dbReference type="ARBA" id="ARBA00022833"/>
    </source>
</evidence>
<feature type="region of interest" description="Disordered" evidence="5">
    <location>
        <begin position="176"/>
        <end position="198"/>
    </location>
</feature>
<dbReference type="PROSITE" id="PS01358">
    <property type="entry name" value="ZF_RANBP2_1"/>
    <property type="match status" value="3"/>
</dbReference>
<proteinExistence type="predicted"/>
<dbReference type="Proteomes" id="UP000054560">
    <property type="component" value="Unassembled WGS sequence"/>
</dbReference>
<organism evidence="7 8">
    <name type="scientific">Sphaeroforma arctica JP610</name>
    <dbReference type="NCBI Taxonomy" id="667725"/>
    <lineage>
        <taxon>Eukaryota</taxon>
        <taxon>Ichthyosporea</taxon>
        <taxon>Ichthyophonida</taxon>
        <taxon>Sphaeroforma</taxon>
    </lineage>
</organism>
<feature type="domain" description="RanBP2-type" evidence="6">
    <location>
        <begin position="204"/>
        <end position="233"/>
    </location>
</feature>
<evidence type="ECO:0000259" key="6">
    <source>
        <dbReference type="PROSITE" id="PS50199"/>
    </source>
</evidence>
<accession>A0A0L0FYH2</accession>
<dbReference type="RefSeq" id="XP_014155493.1">
    <property type="nucleotide sequence ID" value="XM_014300018.1"/>
</dbReference>
<evidence type="ECO:0000256" key="5">
    <source>
        <dbReference type="SAM" id="MobiDB-lite"/>
    </source>
</evidence>
<gene>
    <name evidence="7" type="ORF">SARC_06092</name>
</gene>
<dbReference type="OrthoDB" id="448399at2759"/>
<feature type="domain" description="RanBP2-type" evidence="6">
    <location>
        <begin position="7"/>
        <end position="36"/>
    </location>
</feature>
<dbReference type="AlphaFoldDB" id="A0A0L0FYH2"/>
<reference evidence="7 8" key="1">
    <citation type="submission" date="2011-02" db="EMBL/GenBank/DDBJ databases">
        <title>The Genome Sequence of Sphaeroforma arctica JP610.</title>
        <authorList>
            <consortium name="The Broad Institute Genome Sequencing Platform"/>
            <person name="Russ C."/>
            <person name="Cuomo C."/>
            <person name="Young S.K."/>
            <person name="Zeng Q."/>
            <person name="Gargeya S."/>
            <person name="Alvarado L."/>
            <person name="Berlin A."/>
            <person name="Chapman S.B."/>
            <person name="Chen Z."/>
            <person name="Freedman E."/>
            <person name="Gellesch M."/>
            <person name="Goldberg J."/>
            <person name="Griggs A."/>
            <person name="Gujja S."/>
            <person name="Heilman E."/>
            <person name="Heiman D."/>
            <person name="Howarth C."/>
            <person name="Mehta T."/>
            <person name="Neiman D."/>
            <person name="Pearson M."/>
            <person name="Roberts A."/>
            <person name="Saif S."/>
            <person name="Shea T."/>
            <person name="Shenoy N."/>
            <person name="Sisk P."/>
            <person name="Stolte C."/>
            <person name="Sykes S."/>
            <person name="White J."/>
            <person name="Yandava C."/>
            <person name="Burger G."/>
            <person name="Gray M.W."/>
            <person name="Holland P.W.H."/>
            <person name="King N."/>
            <person name="Lang F.B.F."/>
            <person name="Roger A.J."/>
            <person name="Ruiz-Trillo I."/>
            <person name="Haas B."/>
            <person name="Nusbaum C."/>
            <person name="Birren B."/>
        </authorList>
    </citation>
    <scope>NUCLEOTIDE SEQUENCE [LARGE SCALE GENOMIC DNA]</scope>
    <source>
        <strain evidence="7 8">JP610</strain>
    </source>
</reference>
<dbReference type="SUPFAM" id="SSF90209">
    <property type="entry name" value="Ran binding protein zinc finger-like"/>
    <property type="match status" value="4"/>
</dbReference>
<evidence type="ECO:0000313" key="7">
    <source>
        <dbReference type="EMBL" id="KNC81591.1"/>
    </source>
</evidence>
<dbReference type="PANTHER" id="PTHR23111">
    <property type="entry name" value="ZINC FINGER PROTEIN"/>
    <property type="match status" value="1"/>
</dbReference>
<feature type="domain" description="RanBP2-type" evidence="6">
    <location>
        <begin position="80"/>
        <end position="109"/>
    </location>
</feature>
<dbReference type="GO" id="GO:0003729">
    <property type="term" value="F:mRNA binding"/>
    <property type="evidence" value="ECO:0007669"/>
    <property type="project" value="TreeGrafter"/>
</dbReference>
<keyword evidence="3" id="KW-0862">Zinc</keyword>
<dbReference type="PROSITE" id="PS50199">
    <property type="entry name" value="ZF_RANBP2_2"/>
    <property type="match status" value="4"/>
</dbReference>
<dbReference type="InterPro" id="IPR036443">
    <property type="entry name" value="Znf_RanBP2_sf"/>
</dbReference>
<keyword evidence="1" id="KW-0479">Metal-binding</keyword>
<evidence type="ECO:0000256" key="2">
    <source>
        <dbReference type="ARBA" id="ARBA00022771"/>
    </source>
</evidence>
<evidence type="ECO:0000256" key="4">
    <source>
        <dbReference type="PROSITE-ProRule" id="PRU00322"/>
    </source>
</evidence>